<comment type="caution">
    <text evidence="2">The sequence shown here is derived from an EMBL/GenBank/DDBJ whole genome shotgun (WGS) entry which is preliminary data.</text>
</comment>
<evidence type="ECO:0008006" key="4">
    <source>
        <dbReference type="Google" id="ProtNLM"/>
    </source>
</evidence>
<proteinExistence type="predicted"/>
<sequence length="85" mass="9367">MPYHAVVVAKNKLLMCFQILVSCSWVGLIASYVMDIPQGESGFVIVGMFFSIPIMCLVSQTSIFVVYWLVSKIVAHIKGLKVIGT</sequence>
<feature type="transmembrane region" description="Helical" evidence="1">
    <location>
        <begin position="45"/>
        <end position="70"/>
    </location>
</feature>
<gene>
    <name evidence="2" type="ORF">tloyanaT_15870</name>
</gene>
<evidence type="ECO:0000313" key="2">
    <source>
        <dbReference type="EMBL" id="GLX85335.1"/>
    </source>
</evidence>
<organism evidence="2 3">
    <name type="scientific">Thalassotalea loyana</name>
    <dbReference type="NCBI Taxonomy" id="280483"/>
    <lineage>
        <taxon>Bacteria</taxon>
        <taxon>Pseudomonadati</taxon>
        <taxon>Pseudomonadota</taxon>
        <taxon>Gammaproteobacteria</taxon>
        <taxon>Alteromonadales</taxon>
        <taxon>Colwelliaceae</taxon>
        <taxon>Thalassotalea</taxon>
    </lineage>
</organism>
<keyword evidence="1" id="KW-0812">Transmembrane</keyword>
<name>A0ABQ6HB43_9GAMM</name>
<keyword evidence="1" id="KW-0472">Membrane</keyword>
<feature type="transmembrane region" description="Helical" evidence="1">
    <location>
        <begin position="12"/>
        <end position="33"/>
    </location>
</feature>
<protein>
    <recommendedName>
        <fullName evidence="4">DUF2798 domain-containing protein</fullName>
    </recommendedName>
</protein>
<dbReference type="EMBL" id="BSSV01000003">
    <property type="protein sequence ID" value="GLX85335.1"/>
    <property type="molecule type" value="Genomic_DNA"/>
</dbReference>
<evidence type="ECO:0000256" key="1">
    <source>
        <dbReference type="SAM" id="Phobius"/>
    </source>
</evidence>
<evidence type="ECO:0000313" key="3">
    <source>
        <dbReference type="Proteomes" id="UP001157134"/>
    </source>
</evidence>
<dbReference type="Proteomes" id="UP001157134">
    <property type="component" value="Unassembled WGS sequence"/>
</dbReference>
<keyword evidence="3" id="KW-1185">Reference proteome</keyword>
<accession>A0ABQ6HB43</accession>
<keyword evidence="1" id="KW-1133">Transmembrane helix</keyword>
<reference evidence="2 3" key="1">
    <citation type="submission" date="2023-03" db="EMBL/GenBank/DDBJ databases">
        <title>Thalassotalea loyana LMG 22536T draft genome sequence.</title>
        <authorList>
            <person name="Sawabe T."/>
        </authorList>
    </citation>
    <scope>NUCLEOTIDE SEQUENCE [LARGE SCALE GENOMIC DNA]</scope>
    <source>
        <strain evidence="2 3">LMG 22536</strain>
    </source>
</reference>